<proteinExistence type="predicted"/>
<reference evidence="4 5" key="1">
    <citation type="submission" date="2021-05" db="EMBL/GenBank/DDBJ databases">
        <title>Novel species in genus Arthrobacter.</title>
        <authorList>
            <person name="Zhang G."/>
        </authorList>
    </citation>
    <scope>NUCLEOTIDE SEQUENCE [LARGE SCALE GENOMIC DNA]</scope>
    <source>
        <strain evidence="5">zg-ZUI227</strain>
    </source>
</reference>
<dbReference type="InterPro" id="IPR023772">
    <property type="entry name" value="DNA-bd_HTH_TetR-type_CS"/>
</dbReference>
<dbReference type="InterPro" id="IPR036271">
    <property type="entry name" value="Tet_transcr_reg_TetR-rel_C_sf"/>
</dbReference>
<sequence>MPTTTWERLPEARRNAVISAAEDEFSRHGFSGGSLNVIAREAGVAKGSLFQYFRDKSDLYAYLSERASVRIRADMEMAIRSLDWSHGFFVPLRELVVLWEEYFHSHPLELAMTVAVNVEPERSARMAVRQVANEHYAAVLRPLLAGASKRGDLRPQADLEAFLALLLVLLPHIALAPHSPGLDPVLGLSSAARQERHSAVERLVAVLEAAFGPQHLDAV</sequence>
<organism evidence="4 5">
    <name type="scientific">Arthrobacter jiangjiafuii</name>
    <dbReference type="NCBI Taxonomy" id="2817475"/>
    <lineage>
        <taxon>Bacteria</taxon>
        <taxon>Bacillati</taxon>
        <taxon>Actinomycetota</taxon>
        <taxon>Actinomycetes</taxon>
        <taxon>Micrococcales</taxon>
        <taxon>Micrococcaceae</taxon>
        <taxon>Arthrobacter</taxon>
    </lineage>
</organism>
<dbReference type="PANTHER" id="PTHR30055">
    <property type="entry name" value="HTH-TYPE TRANSCRIPTIONAL REGULATOR RUTR"/>
    <property type="match status" value="1"/>
</dbReference>
<dbReference type="Proteomes" id="UP000676885">
    <property type="component" value="Chromosome"/>
</dbReference>
<accession>A0A975M5J4</accession>
<evidence type="ECO:0000256" key="2">
    <source>
        <dbReference type="PROSITE-ProRule" id="PRU00335"/>
    </source>
</evidence>
<dbReference type="InterPro" id="IPR050109">
    <property type="entry name" value="HTH-type_TetR-like_transc_reg"/>
</dbReference>
<feature type="domain" description="HTH tetR-type" evidence="3">
    <location>
        <begin position="11"/>
        <end position="71"/>
    </location>
</feature>
<dbReference type="EMBL" id="CP076022">
    <property type="protein sequence ID" value="QWC10351.1"/>
    <property type="molecule type" value="Genomic_DNA"/>
</dbReference>
<dbReference type="GO" id="GO:0003700">
    <property type="term" value="F:DNA-binding transcription factor activity"/>
    <property type="evidence" value="ECO:0007669"/>
    <property type="project" value="TreeGrafter"/>
</dbReference>
<evidence type="ECO:0000256" key="1">
    <source>
        <dbReference type="ARBA" id="ARBA00023125"/>
    </source>
</evidence>
<dbReference type="Gene3D" id="1.10.357.10">
    <property type="entry name" value="Tetracycline Repressor, domain 2"/>
    <property type="match status" value="1"/>
</dbReference>
<dbReference type="InterPro" id="IPR001647">
    <property type="entry name" value="HTH_TetR"/>
</dbReference>
<dbReference type="PRINTS" id="PR00455">
    <property type="entry name" value="HTHTETR"/>
</dbReference>
<dbReference type="AlphaFoldDB" id="A0A975M5J4"/>
<dbReference type="RefSeq" id="WP_210231457.1">
    <property type="nucleotide sequence ID" value="NZ_CP076022.1"/>
</dbReference>
<keyword evidence="1 2" id="KW-0238">DNA-binding</keyword>
<dbReference type="Pfam" id="PF00440">
    <property type="entry name" value="TetR_N"/>
    <property type="match status" value="1"/>
</dbReference>
<dbReference type="PANTHER" id="PTHR30055:SF226">
    <property type="entry name" value="HTH-TYPE TRANSCRIPTIONAL REGULATOR PKSA"/>
    <property type="match status" value="1"/>
</dbReference>
<dbReference type="SUPFAM" id="SSF46689">
    <property type="entry name" value="Homeodomain-like"/>
    <property type="match status" value="1"/>
</dbReference>
<protein>
    <submittedName>
        <fullName evidence="4">TetR/AcrR family transcriptional regulator</fullName>
    </submittedName>
</protein>
<evidence type="ECO:0000259" key="3">
    <source>
        <dbReference type="PROSITE" id="PS50977"/>
    </source>
</evidence>
<gene>
    <name evidence="4" type="ORF">KKR91_01455</name>
</gene>
<keyword evidence="5" id="KW-1185">Reference proteome</keyword>
<dbReference type="PROSITE" id="PS50977">
    <property type="entry name" value="HTH_TETR_2"/>
    <property type="match status" value="1"/>
</dbReference>
<dbReference type="InterPro" id="IPR009057">
    <property type="entry name" value="Homeodomain-like_sf"/>
</dbReference>
<dbReference type="SUPFAM" id="SSF48498">
    <property type="entry name" value="Tetracyclin repressor-like, C-terminal domain"/>
    <property type="match status" value="1"/>
</dbReference>
<dbReference type="PROSITE" id="PS01081">
    <property type="entry name" value="HTH_TETR_1"/>
    <property type="match status" value="1"/>
</dbReference>
<evidence type="ECO:0000313" key="4">
    <source>
        <dbReference type="EMBL" id="QWC10351.1"/>
    </source>
</evidence>
<feature type="DNA-binding region" description="H-T-H motif" evidence="2">
    <location>
        <begin position="34"/>
        <end position="53"/>
    </location>
</feature>
<dbReference type="GO" id="GO:0000976">
    <property type="term" value="F:transcription cis-regulatory region binding"/>
    <property type="evidence" value="ECO:0007669"/>
    <property type="project" value="TreeGrafter"/>
</dbReference>
<name>A0A975M5J4_9MICC</name>
<dbReference type="KEGG" id="ajg:KKR91_01455"/>
<evidence type="ECO:0000313" key="5">
    <source>
        <dbReference type="Proteomes" id="UP000676885"/>
    </source>
</evidence>